<evidence type="ECO:0000256" key="4">
    <source>
        <dbReference type="ARBA" id="ARBA00044881"/>
    </source>
</evidence>
<evidence type="ECO:0000256" key="9">
    <source>
        <dbReference type="ARBA" id="ARBA00044899"/>
    </source>
</evidence>
<comment type="catalytic activity">
    <reaction evidence="13">
        <text>L-alanyl-L-lysine(out) = L-alanyl-L-lysine(in)</text>
        <dbReference type="Rhea" id="RHEA:79415"/>
        <dbReference type="ChEBI" id="CHEBI:192470"/>
    </reaction>
</comment>
<feature type="transmembrane region" description="Helical" evidence="20">
    <location>
        <begin position="498"/>
        <end position="516"/>
    </location>
</feature>
<sequence>MHSYMMFMFDGGLHFLANVASSVIWIFLTAALWGTGAGMMHTTRFGGNCAGAPAISESAFMLLRVRIRLTAIFSTLTITTTGMVGSRHLEVSRHDHRRASCDELLASPPVDSENEDEPVDTQNLLGRSTSRISVTDQGELEDRRKRAAEDASLKRRAFFIRTLALICACSLSVGSHYASYVLGPLKSRLSRELGASHTEFSLLFSAFTLNSTWTPLVGGVMASTMGTTFASVVATGIVFTGQILLLIGETYGNIRLMTFGLFIFGLGVSPLAVVQETIIVRFFKSHGLGVSMAFGLLAGKGASFVSARTSYPLTERFGTRAPFYVATILAAFSFFVNLAYIAANRWLVDGACAELEATDISAEARRRSVINVTEAEALEKVAAKKKVNFRDIAKLGDIFWAYVALNVFCGMIWHPFTHLASNIIESRYGMSEPDAANTASYLLSGSIVLYPIVGFLVDRFKHRPIVVQLLLLSSTLTGMAYFWLTLPPETTQTPIPTIALFAVGQGFAPLLLVVLVPKIVSLKYVSTALGVHKSLESTGTTIFQTVAGLALDQHKRGKTNSQAAIQRVINGWFTINIAQFLSILGLAYLQRRKDEAEKVASVSRSPSRSHPREDSALLGEHSHSRFSSSPATSRIRRSLRDEMKAKQEVRRGGFFVALSAAFVVFAWVLFMSTAYFRLGKKKQP</sequence>
<feature type="compositionally biased region" description="Basic and acidic residues" evidence="19">
    <location>
        <begin position="610"/>
        <end position="623"/>
    </location>
</feature>
<evidence type="ECO:0000256" key="8">
    <source>
        <dbReference type="ARBA" id="ARBA00044898"/>
    </source>
</evidence>
<comment type="catalytic activity">
    <reaction evidence="6">
        <text>L-lysyl-L-alpha-amino acid(out) = L-lysyl-L-alpha-amino acid(in)</text>
        <dbReference type="Rhea" id="RHEA:79387"/>
        <dbReference type="ChEBI" id="CHEBI:229965"/>
    </reaction>
</comment>
<evidence type="ECO:0000256" key="13">
    <source>
        <dbReference type="ARBA" id="ARBA00044919"/>
    </source>
</evidence>
<feature type="transmembrane region" description="Helical" evidence="20">
    <location>
        <begin position="254"/>
        <end position="274"/>
    </location>
</feature>
<comment type="catalytic activity">
    <reaction evidence="4">
        <text>L-alpha-aminoacyl-L-arginine(out) = L-alpha-aminoacyl-L-arginine(in)</text>
        <dbReference type="Rhea" id="RHEA:79367"/>
        <dbReference type="ChEBI" id="CHEBI:229968"/>
    </reaction>
</comment>
<keyword evidence="20" id="KW-0472">Membrane</keyword>
<evidence type="ECO:0000256" key="2">
    <source>
        <dbReference type="ARBA" id="ARBA00044876"/>
    </source>
</evidence>
<evidence type="ECO:0000313" key="21">
    <source>
        <dbReference type="EMBL" id="KAL0569028.1"/>
    </source>
</evidence>
<keyword evidence="20" id="KW-0812">Transmembrane</keyword>
<keyword evidence="20" id="KW-1133">Transmembrane helix</keyword>
<feature type="transmembrane region" description="Helical" evidence="20">
    <location>
        <begin position="469"/>
        <end position="486"/>
    </location>
</feature>
<dbReference type="SUPFAM" id="SSF103473">
    <property type="entry name" value="MFS general substrate transporter"/>
    <property type="match status" value="1"/>
</dbReference>
<keyword evidence="22" id="KW-1185">Reference proteome</keyword>
<evidence type="ECO:0000256" key="14">
    <source>
        <dbReference type="ARBA" id="ARBA00044924"/>
    </source>
</evidence>
<comment type="catalytic activity">
    <reaction evidence="11">
        <text>L-arginyl-glycine(out) = L-arginyl-glycine(in)</text>
        <dbReference type="Rhea" id="RHEA:79391"/>
        <dbReference type="ChEBI" id="CHEBI:229955"/>
    </reaction>
</comment>
<feature type="transmembrane region" description="Helical" evidence="20">
    <location>
        <begin position="436"/>
        <end position="457"/>
    </location>
</feature>
<dbReference type="PANTHER" id="PTHR23512">
    <property type="entry name" value="MAJOR FACILITATOR SUPERFAMILY DOMAIN-CONTAINING PROTEIN 1"/>
    <property type="match status" value="1"/>
</dbReference>
<evidence type="ECO:0000256" key="5">
    <source>
        <dbReference type="ARBA" id="ARBA00044884"/>
    </source>
</evidence>
<dbReference type="PANTHER" id="PTHR23512:SF12">
    <property type="entry name" value="TRANSPORTER, PUTATIVE (AFU_ORTHOLOGUE AFUA_4G00260)-RELATED"/>
    <property type="match status" value="1"/>
</dbReference>
<protein>
    <recommendedName>
        <fullName evidence="15">Lysosomal dipeptide transporter MFSD1</fullName>
    </recommendedName>
    <alternativeName>
        <fullName evidence="16">Major facilitator superfamily domain-containing protein 1</fullName>
    </alternativeName>
</protein>
<proteinExistence type="predicted"/>
<dbReference type="Gene3D" id="1.20.1250.20">
    <property type="entry name" value="MFS general substrate transporter like domains"/>
    <property type="match status" value="1"/>
</dbReference>
<name>A0ABR3F1F3_9AGAR</name>
<evidence type="ECO:0000256" key="6">
    <source>
        <dbReference type="ARBA" id="ARBA00044891"/>
    </source>
</evidence>
<feature type="region of interest" description="Disordered" evidence="19">
    <location>
        <begin position="599"/>
        <end position="635"/>
    </location>
</feature>
<comment type="catalytic activity">
    <reaction evidence="14">
        <text>L-lysyl-glycine(out) = L-lysyl-glycine(in)</text>
        <dbReference type="Rhea" id="RHEA:79407"/>
        <dbReference type="ChEBI" id="CHEBI:191202"/>
    </reaction>
</comment>
<accession>A0ABR3F1F3</accession>
<comment type="catalytic activity">
    <reaction evidence="10">
        <text>L-lysyl-L-lysine(out) = L-lysyl-L-lysine(in)</text>
        <dbReference type="Rhea" id="RHEA:79403"/>
        <dbReference type="ChEBI" id="CHEBI:229956"/>
    </reaction>
</comment>
<evidence type="ECO:0000256" key="3">
    <source>
        <dbReference type="ARBA" id="ARBA00044878"/>
    </source>
</evidence>
<evidence type="ECO:0000256" key="10">
    <source>
        <dbReference type="ARBA" id="ARBA00044900"/>
    </source>
</evidence>
<comment type="subunit">
    <text evidence="18">Homodimer. Interacts with lysosomal protein GLMP (via lumenal domain); the interaction starts while both proteins are still in the endoplasmic reticulum and is required for stabilization of MFSD1 in lysosomes but has no direct effect on its targeting to lysosomes or transporter activity.</text>
</comment>
<evidence type="ECO:0000256" key="18">
    <source>
        <dbReference type="ARBA" id="ARBA00046376"/>
    </source>
</evidence>
<reference evidence="21 22" key="1">
    <citation type="submission" date="2024-02" db="EMBL/GenBank/DDBJ databases">
        <title>A draft genome for the cacao thread blight pathogen Marasmius crinis-equi.</title>
        <authorList>
            <person name="Cohen S.P."/>
            <person name="Baruah I.K."/>
            <person name="Amoako-Attah I."/>
            <person name="Bukari Y."/>
            <person name="Meinhardt L.W."/>
            <person name="Bailey B.A."/>
        </authorList>
    </citation>
    <scope>NUCLEOTIDE SEQUENCE [LARGE SCALE GENOMIC DNA]</scope>
    <source>
        <strain evidence="21 22">GH-76</strain>
    </source>
</reference>
<feature type="transmembrane region" description="Helical" evidence="20">
    <location>
        <begin position="286"/>
        <end position="303"/>
    </location>
</feature>
<comment type="catalytic activity">
    <reaction evidence="7">
        <text>L-alpha-aminoacyl-L-lysine(out) = L-alpha-aminoacyl-L-lysine(in)</text>
        <dbReference type="Rhea" id="RHEA:79383"/>
        <dbReference type="ChEBI" id="CHEBI:229966"/>
    </reaction>
</comment>
<feature type="transmembrane region" description="Helical" evidence="20">
    <location>
        <begin position="158"/>
        <end position="180"/>
    </location>
</feature>
<feature type="transmembrane region" description="Helical" evidence="20">
    <location>
        <begin position="12"/>
        <end position="34"/>
    </location>
</feature>
<feature type="transmembrane region" description="Helical" evidence="20">
    <location>
        <begin position="398"/>
        <end position="416"/>
    </location>
</feature>
<comment type="catalytic activity">
    <reaction evidence="9">
        <text>L-arginyl-L-alpha-amino acid(out) = L-arginyl-L-alpha-amino acid(in)</text>
        <dbReference type="Rhea" id="RHEA:79371"/>
        <dbReference type="ChEBI" id="CHEBI:84315"/>
    </reaction>
</comment>
<comment type="catalytic activity">
    <reaction evidence="12">
        <text>L-histidyl-L-alpha-amino acid(out) = L-histidyl-L-alpha-amino acid(in)</text>
        <dbReference type="Rhea" id="RHEA:79379"/>
        <dbReference type="ChEBI" id="CHEBI:229964"/>
    </reaction>
</comment>
<dbReference type="Pfam" id="PF07690">
    <property type="entry name" value="MFS_1"/>
    <property type="match status" value="1"/>
</dbReference>
<comment type="catalytic activity">
    <reaction evidence="5">
        <text>L-alpha-aminoacyl-L-histidine(out) = L-alpha-aminoacyl-L-histidine(in)</text>
        <dbReference type="Rhea" id="RHEA:79375"/>
        <dbReference type="ChEBI" id="CHEBI:229967"/>
    </reaction>
</comment>
<evidence type="ECO:0000256" key="7">
    <source>
        <dbReference type="ARBA" id="ARBA00044893"/>
    </source>
</evidence>
<evidence type="ECO:0000256" key="16">
    <source>
        <dbReference type="ARBA" id="ARBA00045018"/>
    </source>
</evidence>
<evidence type="ECO:0000313" key="22">
    <source>
        <dbReference type="Proteomes" id="UP001465976"/>
    </source>
</evidence>
<dbReference type="Proteomes" id="UP001465976">
    <property type="component" value="Unassembled WGS sequence"/>
</dbReference>
<comment type="catalytic activity">
    <reaction evidence="3">
        <text>L-histidyl-glycine(out) = L-histidyl-glycine(in)</text>
        <dbReference type="Rhea" id="RHEA:79395"/>
        <dbReference type="ChEBI" id="CHEBI:229957"/>
    </reaction>
</comment>
<dbReference type="InterPro" id="IPR011701">
    <property type="entry name" value="MFS"/>
</dbReference>
<feature type="transmembrane region" description="Helical" evidence="20">
    <location>
        <begin position="323"/>
        <end position="343"/>
    </location>
</feature>
<organism evidence="21 22">
    <name type="scientific">Marasmius crinis-equi</name>
    <dbReference type="NCBI Taxonomy" id="585013"/>
    <lineage>
        <taxon>Eukaryota</taxon>
        <taxon>Fungi</taxon>
        <taxon>Dikarya</taxon>
        <taxon>Basidiomycota</taxon>
        <taxon>Agaricomycotina</taxon>
        <taxon>Agaricomycetes</taxon>
        <taxon>Agaricomycetidae</taxon>
        <taxon>Agaricales</taxon>
        <taxon>Marasmiineae</taxon>
        <taxon>Marasmiaceae</taxon>
        <taxon>Marasmius</taxon>
    </lineage>
</organism>
<comment type="catalytic activity">
    <reaction evidence="2">
        <text>L-lysyl-L-alanine(out) = L-lysyl-L-alanine(in)</text>
        <dbReference type="Rhea" id="RHEA:79399"/>
        <dbReference type="ChEBI" id="CHEBI:229954"/>
    </reaction>
</comment>
<comment type="subcellular location">
    <subcellularLocation>
        <location evidence="1">Membrane</location>
        <topology evidence="1">Multi-pass membrane protein</topology>
    </subcellularLocation>
</comment>
<feature type="region of interest" description="Disordered" evidence="19">
    <location>
        <begin position="106"/>
        <end position="128"/>
    </location>
</feature>
<dbReference type="InterPro" id="IPR036259">
    <property type="entry name" value="MFS_trans_sf"/>
</dbReference>
<evidence type="ECO:0000256" key="15">
    <source>
        <dbReference type="ARBA" id="ARBA00044985"/>
    </source>
</evidence>
<evidence type="ECO:0000256" key="1">
    <source>
        <dbReference type="ARBA" id="ARBA00004141"/>
    </source>
</evidence>
<evidence type="ECO:0000256" key="12">
    <source>
        <dbReference type="ARBA" id="ARBA00044912"/>
    </source>
</evidence>
<feature type="transmembrane region" description="Helical" evidence="20">
    <location>
        <begin position="229"/>
        <end position="248"/>
    </location>
</feature>
<comment type="caution">
    <text evidence="21">The sequence shown here is derived from an EMBL/GenBank/DDBJ whole genome shotgun (WGS) entry which is preliminary data.</text>
</comment>
<evidence type="ECO:0000256" key="11">
    <source>
        <dbReference type="ARBA" id="ARBA00044903"/>
    </source>
</evidence>
<dbReference type="EMBL" id="JBAHYK010001207">
    <property type="protein sequence ID" value="KAL0569028.1"/>
    <property type="molecule type" value="Genomic_DNA"/>
</dbReference>
<evidence type="ECO:0000256" key="17">
    <source>
        <dbReference type="ARBA" id="ARBA00045709"/>
    </source>
</evidence>
<evidence type="ECO:0000256" key="20">
    <source>
        <dbReference type="SAM" id="Phobius"/>
    </source>
</evidence>
<dbReference type="InterPro" id="IPR052187">
    <property type="entry name" value="MFSD1"/>
</dbReference>
<feature type="transmembrane region" description="Helical" evidence="20">
    <location>
        <begin position="568"/>
        <end position="589"/>
    </location>
</feature>
<feature type="transmembrane region" description="Helical" evidence="20">
    <location>
        <begin position="653"/>
        <end position="676"/>
    </location>
</feature>
<comment type="catalytic activity">
    <reaction evidence="8">
        <text>L-aspartyl-L-lysine(out) = L-aspartyl-L-lysine(in)</text>
        <dbReference type="Rhea" id="RHEA:79411"/>
        <dbReference type="ChEBI" id="CHEBI:229953"/>
    </reaction>
</comment>
<gene>
    <name evidence="21" type="ORF">V5O48_012936</name>
</gene>
<feature type="transmembrane region" description="Helical" evidence="20">
    <location>
        <begin position="200"/>
        <end position="222"/>
    </location>
</feature>
<comment type="function">
    <text evidence="17">Lysosomal dipeptide uniporter that selectively exports lysine, arginine or histidine-containing dipeptides with a net positive charge from the lysosome lumen into the cytosol. Could play a role in a specific type of protein O-glycosylation indirectly regulating macrophages migration and tissue invasion. Also essential for liver homeostasis.</text>
</comment>
<evidence type="ECO:0000256" key="19">
    <source>
        <dbReference type="SAM" id="MobiDB-lite"/>
    </source>
</evidence>